<comment type="caution">
    <text evidence="3">The sequence shown here is derived from an EMBL/GenBank/DDBJ whole genome shotgun (WGS) entry which is preliminary data.</text>
</comment>
<dbReference type="EMBL" id="JARWAL010000006">
    <property type="protein sequence ID" value="MDR5892811.1"/>
    <property type="molecule type" value="Genomic_DNA"/>
</dbReference>
<evidence type="ECO:0000313" key="4">
    <source>
        <dbReference type="Proteomes" id="UP001252270"/>
    </source>
</evidence>
<keyword evidence="1" id="KW-0812">Transmembrane</keyword>
<dbReference type="Proteomes" id="UP001252270">
    <property type="component" value="Unassembled WGS sequence"/>
</dbReference>
<evidence type="ECO:0000256" key="1">
    <source>
        <dbReference type="SAM" id="Phobius"/>
    </source>
</evidence>
<proteinExistence type="predicted"/>
<reference evidence="3 4" key="1">
    <citation type="submission" date="2023-04" db="EMBL/GenBank/DDBJ databases">
        <title>A long-awaited taxogenomic arrangement of the family Halomonadaceae.</title>
        <authorList>
            <person name="De La Haba R."/>
            <person name="Chuvochina M."/>
            <person name="Wittouck S."/>
            <person name="Arahal D.R."/>
            <person name="Sanchez-Porro C."/>
            <person name="Hugenholtz P."/>
            <person name="Ventosa A."/>
        </authorList>
    </citation>
    <scope>NUCLEOTIDE SEQUENCE [LARGE SCALE GENOMIC DNA]</scope>
    <source>
        <strain evidence="3 4">DSM 17332</strain>
    </source>
</reference>
<feature type="domain" description="CD-NTase-associated protein 15" evidence="2">
    <location>
        <begin position="83"/>
        <end position="202"/>
    </location>
</feature>
<name>A0ABU1GLC2_9GAMM</name>
<dbReference type="Pfam" id="PF18153">
    <property type="entry name" value="Cap15_CD_rec"/>
    <property type="match status" value="1"/>
</dbReference>
<keyword evidence="4" id="KW-1185">Reference proteome</keyword>
<evidence type="ECO:0000313" key="3">
    <source>
        <dbReference type="EMBL" id="MDR5892811.1"/>
    </source>
</evidence>
<keyword evidence="1" id="KW-1133">Transmembrane helix</keyword>
<sequence length="204" mass="23026">MHDYSIDRHPKEKVLFFLALIAIAAAPPIKEMAEFLVLSLEANIGWSSAPVVAIPVFGLFAGLYFLFDKFLWKIPWLRRVLLVPDLNGKWVCKGHTNLKNAEVVDYDWDATISITQSWSKILIHLKTKQSESKSISASIYHEAGVGYRVLYQYNNRPNADELDLSNHSGSAELLFSESTESAAGSYYTDRHRTTVGTMSIKRES</sequence>
<evidence type="ECO:0000259" key="2">
    <source>
        <dbReference type="Pfam" id="PF18153"/>
    </source>
</evidence>
<organism evidence="3 4">
    <name type="scientific">Halomonas mongoliensis</name>
    <dbReference type="NCBI Taxonomy" id="321265"/>
    <lineage>
        <taxon>Bacteria</taxon>
        <taxon>Pseudomonadati</taxon>
        <taxon>Pseudomonadota</taxon>
        <taxon>Gammaproteobacteria</taxon>
        <taxon>Oceanospirillales</taxon>
        <taxon>Halomonadaceae</taxon>
        <taxon>Halomonas</taxon>
    </lineage>
</organism>
<gene>
    <name evidence="3" type="ORF">QC820_08265</name>
</gene>
<keyword evidence="1" id="KW-0472">Membrane</keyword>
<dbReference type="RefSeq" id="WP_309636523.1">
    <property type="nucleotide sequence ID" value="NZ_JARWAL010000006.1"/>
</dbReference>
<feature type="transmembrane region" description="Helical" evidence="1">
    <location>
        <begin position="49"/>
        <end position="67"/>
    </location>
</feature>
<accession>A0ABU1GLC2</accession>
<dbReference type="InterPro" id="IPR041208">
    <property type="entry name" value="Cap15"/>
</dbReference>
<protein>
    <recommendedName>
        <fullName evidence="2">CD-NTase-associated protein 15 domain-containing protein</fullName>
    </recommendedName>
</protein>